<dbReference type="EMBL" id="CAJVPL010000123">
    <property type="protein sequence ID" value="CAG8450457.1"/>
    <property type="molecule type" value="Genomic_DNA"/>
</dbReference>
<dbReference type="OrthoDB" id="2382589at2759"/>
<feature type="compositionally biased region" description="Basic residues" evidence="2">
    <location>
        <begin position="74"/>
        <end position="88"/>
    </location>
</feature>
<feature type="coiled-coil region" evidence="1">
    <location>
        <begin position="162"/>
        <end position="210"/>
    </location>
</feature>
<evidence type="ECO:0000256" key="1">
    <source>
        <dbReference type="SAM" id="Coils"/>
    </source>
</evidence>
<sequence length="245" mass="27339">MAEWLNENFGSSEDDSDGEFVPNNLDGEEDDDNSDTSSSSSSDDPSDSSYTTAPHGKRKRGNGKKATPTTNGRGGRKGKMPAKVRKTVSSHNVGHSSQMVIGNGETSCEATPKRNGNSVAGIFEPDSLSLKKLFVPFPIFSDTFKEFHEAQESEYKRLLGYEREFRDEKDQLQREINDLKSRADQKKNLLKTISNDNELLKQKIDTLHETLKPVFNQLIGIDKLDGYTVGPFLLEFGRQIREGTD</sequence>
<keyword evidence="1" id="KW-0175">Coiled coil</keyword>
<reference evidence="3" key="1">
    <citation type="submission" date="2021-06" db="EMBL/GenBank/DDBJ databases">
        <authorList>
            <person name="Kallberg Y."/>
            <person name="Tangrot J."/>
            <person name="Rosling A."/>
        </authorList>
    </citation>
    <scope>NUCLEOTIDE SEQUENCE</scope>
    <source>
        <strain evidence="3">MT106</strain>
    </source>
</reference>
<proteinExistence type="predicted"/>
<comment type="caution">
    <text evidence="3">The sequence shown here is derived from an EMBL/GenBank/DDBJ whole genome shotgun (WGS) entry which is preliminary data.</text>
</comment>
<evidence type="ECO:0000313" key="3">
    <source>
        <dbReference type="EMBL" id="CAG8450457.1"/>
    </source>
</evidence>
<keyword evidence="4" id="KW-1185">Reference proteome</keyword>
<dbReference type="AlphaFoldDB" id="A0A9N8VGH7"/>
<evidence type="ECO:0000313" key="4">
    <source>
        <dbReference type="Proteomes" id="UP000789831"/>
    </source>
</evidence>
<feature type="compositionally biased region" description="Polar residues" evidence="2">
    <location>
        <begin position="89"/>
        <end position="100"/>
    </location>
</feature>
<feature type="compositionally biased region" description="Low complexity" evidence="2">
    <location>
        <begin position="35"/>
        <end position="49"/>
    </location>
</feature>
<gene>
    <name evidence="3" type="ORF">AGERDE_LOCUS1699</name>
</gene>
<feature type="region of interest" description="Disordered" evidence="2">
    <location>
        <begin position="1"/>
        <end position="100"/>
    </location>
</feature>
<name>A0A9N8VGH7_9GLOM</name>
<evidence type="ECO:0000256" key="2">
    <source>
        <dbReference type="SAM" id="MobiDB-lite"/>
    </source>
</evidence>
<dbReference type="Proteomes" id="UP000789831">
    <property type="component" value="Unassembled WGS sequence"/>
</dbReference>
<accession>A0A9N8VGH7</accession>
<organism evidence="3 4">
    <name type="scientific">Ambispora gerdemannii</name>
    <dbReference type="NCBI Taxonomy" id="144530"/>
    <lineage>
        <taxon>Eukaryota</taxon>
        <taxon>Fungi</taxon>
        <taxon>Fungi incertae sedis</taxon>
        <taxon>Mucoromycota</taxon>
        <taxon>Glomeromycotina</taxon>
        <taxon>Glomeromycetes</taxon>
        <taxon>Archaeosporales</taxon>
        <taxon>Ambisporaceae</taxon>
        <taxon>Ambispora</taxon>
    </lineage>
</organism>
<protein>
    <submittedName>
        <fullName evidence="3">784_t:CDS:1</fullName>
    </submittedName>
</protein>